<organism evidence="2 3">
    <name type="scientific">Prorocentrum cordatum</name>
    <dbReference type="NCBI Taxonomy" id="2364126"/>
    <lineage>
        <taxon>Eukaryota</taxon>
        <taxon>Sar</taxon>
        <taxon>Alveolata</taxon>
        <taxon>Dinophyceae</taxon>
        <taxon>Prorocentrales</taxon>
        <taxon>Prorocentraceae</taxon>
        <taxon>Prorocentrum</taxon>
    </lineage>
</organism>
<evidence type="ECO:0000313" key="2">
    <source>
        <dbReference type="EMBL" id="CAK0788660.1"/>
    </source>
</evidence>
<evidence type="ECO:0000313" key="3">
    <source>
        <dbReference type="Proteomes" id="UP001189429"/>
    </source>
</evidence>
<dbReference type="CDD" id="cd00201">
    <property type="entry name" value="WW"/>
    <property type="match status" value="2"/>
</dbReference>
<dbReference type="InterPro" id="IPR036020">
    <property type="entry name" value="WW_dom_sf"/>
</dbReference>
<dbReference type="SMART" id="SM00456">
    <property type="entry name" value="WW"/>
    <property type="match status" value="2"/>
</dbReference>
<gene>
    <name evidence="2" type="ORF">PCOR1329_LOCUS494</name>
</gene>
<dbReference type="Gene3D" id="2.20.70.10">
    <property type="match status" value="2"/>
</dbReference>
<keyword evidence="3" id="KW-1185">Reference proteome</keyword>
<comment type="caution">
    <text evidence="2">The sequence shown here is derived from an EMBL/GenBank/DDBJ whole genome shotgun (WGS) entry which is preliminary data.</text>
</comment>
<dbReference type="SUPFAM" id="SSF51045">
    <property type="entry name" value="WW domain"/>
    <property type="match status" value="2"/>
</dbReference>
<dbReference type="Pfam" id="PF00397">
    <property type="entry name" value="WW"/>
    <property type="match status" value="2"/>
</dbReference>
<dbReference type="Proteomes" id="UP001189429">
    <property type="component" value="Unassembled WGS sequence"/>
</dbReference>
<protein>
    <recommendedName>
        <fullName evidence="1">WW domain-containing protein</fullName>
    </recommendedName>
</protein>
<evidence type="ECO:0000259" key="1">
    <source>
        <dbReference type="PROSITE" id="PS50020"/>
    </source>
</evidence>
<dbReference type="EMBL" id="CAUYUJ010000103">
    <property type="protein sequence ID" value="CAK0788660.1"/>
    <property type="molecule type" value="Genomic_DNA"/>
</dbReference>
<feature type="domain" description="WW" evidence="1">
    <location>
        <begin position="9"/>
        <end position="42"/>
    </location>
</feature>
<accession>A0ABN9PBD6</accession>
<name>A0ABN9PBD6_9DINO</name>
<dbReference type="InterPro" id="IPR001202">
    <property type="entry name" value="WW_dom"/>
</dbReference>
<reference evidence="2" key="1">
    <citation type="submission" date="2023-10" db="EMBL/GenBank/DDBJ databases">
        <authorList>
            <person name="Chen Y."/>
            <person name="Shah S."/>
            <person name="Dougan E. K."/>
            <person name="Thang M."/>
            <person name="Chan C."/>
        </authorList>
    </citation>
    <scope>NUCLEOTIDE SEQUENCE [LARGE SCALE GENOMIC DNA]</scope>
</reference>
<sequence length="158" mass="17016">MSGSGCAAAVLPEGWVACQDAEGRLYYANNATGETSWEPPAPPLAEGWAAMVDAEGRTYYGNAATGETSWEPPVAASAEAGHVAPQAEQDAWDEQIVKAVERWFMETEMERLFFDATAFADQHCEAGAEPLLMPQPLEPPRGCPSPYRRAVLAVSILE</sequence>
<dbReference type="PROSITE" id="PS50020">
    <property type="entry name" value="WW_DOMAIN_2"/>
    <property type="match status" value="2"/>
</dbReference>
<proteinExistence type="predicted"/>
<feature type="domain" description="WW" evidence="1">
    <location>
        <begin position="42"/>
        <end position="75"/>
    </location>
</feature>
<dbReference type="PROSITE" id="PS01159">
    <property type="entry name" value="WW_DOMAIN_1"/>
    <property type="match status" value="2"/>
</dbReference>